<keyword evidence="2" id="KW-0061">Asparagine biosynthesis</keyword>
<comment type="caution">
    <text evidence="4">The sequence shown here is derived from an EMBL/GenBank/DDBJ whole genome shotgun (WGS) entry which is preliminary data.</text>
</comment>
<dbReference type="SUPFAM" id="SSF52402">
    <property type="entry name" value="Adenine nucleotide alpha hydrolases-like"/>
    <property type="match status" value="2"/>
</dbReference>
<dbReference type="InterPro" id="IPR014729">
    <property type="entry name" value="Rossmann-like_a/b/a_fold"/>
</dbReference>
<dbReference type="Gene3D" id="3.40.50.620">
    <property type="entry name" value="HUPs"/>
    <property type="match status" value="1"/>
</dbReference>
<gene>
    <name evidence="4" type="ORF">RS030_243624</name>
</gene>
<name>A0AAV9XXK9_9CRYT</name>
<dbReference type="PANTHER" id="PTHR45937">
    <property type="entry name" value="ASPARAGINE SYNTHETASE DOMAIN-CONTAINING PROTEIN 1"/>
    <property type="match status" value="1"/>
</dbReference>
<keyword evidence="5" id="KW-1185">Reference proteome</keyword>
<protein>
    <submittedName>
        <fullName evidence="4">Asparagine synthetase B like</fullName>
    </submittedName>
</protein>
<keyword evidence="3" id="KW-0315">Glutamine amidotransferase</keyword>
<dbReference type="GO" id="GO:0004066">
    <property type="term" value="F:asparagine synthase (glutamine-hydrolyzing) activity"/>
    <property type="evidence" value="ECO:0007669"/>
    <property type="project" value="InterPro"/>
</dbReference>
<evidence type="ECO:0000256" key="1">
    <source>
        <dbReference type="ARBA" id="ARBA00022605"/>
    </source>
</evidence>
<dbReference type="EMBL" id="JAWDEY010000016">
    <property type="protein sequence ID" value="KAK6589044.1"/>
    <property type="molecule type" value="Genomic_DNA"/>
</dbReference>
<accession>A0AAV9XXK9</accession>
<dbReference type="InterPro" id="IPR051857">
    <property type="entry name" value="Asn_synthetase_domain"/>
</dbReference>
<evidence type="ECO:0000256" key="3">
    <source>
        <dbReference type="ARBA" id="ARBA00022962"/>
    </source>
</evidence>
<evidence type="ECO:0000313" key="5">
    <source>
        <dbReference type="Proteomes" id="UP001311799"/>
    </source>
</evidence>
<organism evidence="4 5">
    <name type="scientific">Cryptosporidium xiaoi</name>
    <dbReference type="NCBI Taxonomy" id="659607"/>
    <lineage>
        <taxon>Eukaryota</taxon>
        <taxon>Sar</taxon>
        <taxon>Alveolata</taxon>
        <taxon>Apicomplexa</taxon>
        <taxon>Conoidasida</taxon>
        <taxon>Coccidia</taxon>
        <taxon>Eucoccidiorida</taxon>
        <taxon>Eimeriorina</taxon>
        <taxon>Cryptosporidiidae</taxon>
        <taxon>Cryptosporidium</taxon>
    </lineage>
</organism>
<dbReference type="InterPro" id="IPR001962">
    <property type="entry name" value="Asn_synthase"/>
</dbReference>
<dbReference type="AlphaFoldDB" id="A0AAV9XXK9"/>
<sequence>MIEFLYIKREEDVGLGTIIDENIISNVFNSELDVDSCAIRFNNLIAQKSHTYLKIDEEVYYLSKNKEEDTSYSGPFFLEKQENDVRIIMFGMGLIEIEEYRIDFKRRMVYNNDSIELFISKLMSELSNMSEEYKIGFSIIIYINIKNSKYIIFGRDQQGDSSLLLSIGEKGREFLISNLKSDLIPFNKKPQSIEIPISGLFMFDANNSKFSHYKWNKLRPYLTDNFWNYNELNSTPIKEDSNKLLSSLRSVFLSTIGKKFTFIKSCDNKIVFSYIGLMFSGGLDSSLLFYMLLEWLFDNKIEIEKEIINFVSHSYNSEIKVYFIVELLNTTFVPKEAPDRITGLSSYYDIMNIFRDRIKSNSNVSIRFICVDNDGIELTKQEKHILNCIYPCNTHLDFNIGGALYFCLKGHGFLLNYDSFNEEWWNSIISTEKKDSEIWDGIFEEKVDDIEIIGYNEDSLAEDRNIKKEDDHKKNEINSNKNDNNKLIKKCPYCSFKEHSKCQNRCCKSCCRKIQQFIITDTIYPVFTACRIHKMKNSDLSSIPSTQRCIDPNHYYLKEPDYAKILFEGEYDQNNNVPIFTFKNGKQMYIARSRYILIGSGADEFLGGYGRHKTARKYNGLLGIKKEMLFDISRLWIRNLGRDYRIALYNGRTLFAPFLQYSVISTIGQLNFNNISGSEFEFTKPILRYIARTLGMKYSPLFKKRAVQFGTRSSRQTNLKHFDSNRKASADSIYIPVNY</sequence>
<proteinExistence type="predicted"/>
<evidence type="ECO:0000256" key="2">
    <source>
        <dbReference type="ARBA" id="ARBA00022888"/>
    </source>
</evidence>
<dbReference type="GO" id="GO:0006529">
    <property type="term" value="P:asparagine biosynthetic process"/>
    <property type="evidence" value="ECO:0007669"/>
    <property type="project" value="UniProtKB-KW"/>
</dbReference>
<evidence type="ECO:0000313" key="4">
    <source>
        <dbReference type="EMBL" id="KAK6589044.1"/>
    </source>
</evidence>
<reference evidence="4 5" key="1">
    <citation type="submission" date="2023-10" db="EMBL/GenBank/DDBJ databases">
        <title>Comparative genomics analysis reveals potential genetic determinants of host preference in Cryptosporidium xiaoi.</title>
        <authorList>
            <person name="Xiao L."/>
            <person name="Li J."/>
        </authorList>
    </citation>
    <scope>NUCLEOTIDE SEQUENCE [LARGE SCALE GENOMIC DNA]</scope>
    <source>
        <strain evidence="4 5">52996</strain>
    </source>
</reference>
<keyword evidence="1" id="KW-0028">Amino-acid biosynthesis</keyword>
<dbReference type="CDD" id="cd01991">
    <property type="entry name" value="Asn_synthase_B_C"/>
    <property type="match status" value="1"/>
</dbReference>
<dbReference type="Proteomes" id="UP001311799">
    <property type="component" value="Unassembled WGS sequence"/>
</dbReference>
<dbReference type="PANTHER" id="PTHR45937:SF1">
    <property type="entry name" value="ASPARAGINE SYNTHETASE DOMAIN-CONTAINING PROTEIN 1"/>
    <property type="match status" value="1"/>
</dbReference>